<keyword evidence="1" id="KW-0812">Transmembrane</keyword>
<evidence type="ECO:0000256" key="1">
    <source>
        <dbReference type="SAM" id="Phobius"/>
    </source>
</evidence>
<name>A0A1D1ZFC9_9ARAE</name>
<reference evidence="3" key="1">
    <citation type="submission" date="2015-07" db="EMBL/GenBank/DDBJ databases">
        <title>Transcriptome Assembly of Anthurium amnicola.</title>
        <authorList>
            <person name="Suzuki J."/>
        </authorList>
    </citation>
    <scope>NUCLEOTIDE SEQUENCE</scope>
</reference>
<evidence type="ECO:0000259" key="2">
    <source>
        <dbReference type="Pfam" id="PF25036"/>
    </source>
</evidence>
<proteinExistence type="predicted"/>
<gene>
    <name evidence="3" type="primary">tipC_0</name>
    <name evidence="3" type="ORF">g.113200</name>
</gene>
<dbReference type="PANTHER" id="PTHR16166">
    <property type="entry name" value="VACUOLAR PROTEIN SORTING-ASSOCIATED PROTEIN VPS13"/>
    <property type="match status" value="1"/>
</dbReference>
<dbReference type="Pfam" id="PF25036">
    <property type="entry name" value="VPS13_VAB"/>
    <property type="match status" value="1"/>
</dbReference>
<dbReference type="EMBL" id="GDJX01002398">
    <property type="protein sequence ID" value="JAT65538.1"/>
    <property type="molecule type" value="Transcribed_RNA"/>
</dbReference>
<sequence>KISADSKAATASAPFLPSLFSLSRPLCSSLPSPGSILFPSATPFFPPIGLSSLGHGRVGFIRPDDVRPKPPPPMPFEGALRSATASWLRPWLRGEPDVELKLGLLSCQGTWRHLDLDPERLDPLLSGSTRLAFRQVRVAELSVQFSPWSTPSVCVTVRGFHATLAPRFCCLFLRELAEESSWMKGDSDAEEKNVAIDSIDPEGAFLRRVVENALKTASSGSWLRTSLTEALLRRCRVQFQDVRFQLQFTEESDACLLRARELAVEPRLLYEGSARGGIAAAFVLPKRKGYSLAFSCTCLEFGLKDNGLVKILVSSRNPCVNVRLEKLKPTRFDIHFPLIDSGFSPLDIPVIFLASNMFSGQSERGRSGKVLWRIAARRIAQLRHHPRVSFHKLVNIVLLWLSYVRAYESLLSLVGYSDENMLKKFFERMCKDLEFTSHVQHQLRVVDELEKQLPIEEVGRARRVARQRVVFRPQKHSSVSESAGIRMALKGKFFVLVLFVWKFVCFLFHSVANILLLLLNVFDQSGQTRKMYLPPSGICSSVPGVQNCLVLTVGEFYVSAHPISVARATSKEKADLDRDISQLNSSSIFLSMKSFCLSYVVNRLGRSVFLVLGDFQVHLSPSLRIPLMENDLEPETTPSFRVPWADTSDGSQAVLWSESAHLPPSPGLAIEPEHSTADVQAMILENCLRELWPSWKRIGEELGGNNFCGMDRPFFLFEFRHFFVNPNLSKTAGGLLKCSMAVGRLNFNLEHSSIISFARLFRQMVYSLDWMANIVKPLVPSNSSSIIKEKKEIKLEEQLELCVCRMMLAMLNIMPENDIQVGAMIAGPSIKISFDGFTELHSTRSWSSFSLDLEGVEVVVWPASRSTLLALNPGLVLKAPKEYLWLKEPQILDIPQGHVNEIFVSRGRISHNAYIGFNALTAFFKNLEDNLRSQVFGAMSMEINTSTCRDYIHSFYSTENACSLSVSGTAGEVDVLLYMDELCFLFQVFEGMLHITSVVSVDFDRVISSSSREYFRKFTLAKIGSTSNQMTIGAGDKSLCLQSTQFTVDAHLEFGHMDAILNNSRKKDFTMMKIDGASRSSTSYHDQLLVNSPHFGLGIFLPKSSIQIYLKQRQVKLLAEFLEIRSVLFKPESDMDISGNVSLIKDIHNHLTQLCELALSQFIFHLSAGYDVDFLSTSASTVNDSTSGSSKPVANVGPSLITGSWSMAQLDNSHRGSPSTSVSVPGSIFHFITEIELGELFMADCSMKNLLMGRHQPSKFQILVSSSGGFPTIYFESQGFCFFLETSTLALFKQSLKAYYLGLTSLKVWVSKTSREHCEKAGAFVVSYETESVARPSNHHQGHSETIVGSTFSSEIWKWWFSNSLDMNVSQFYVTFALSDGSGGIQCLTLEADVNLRFTSLERNLSFNLLNLTVLSQHLYKNNLYETDIDLFPFRSRISNEFPTRISCDTPKDVSSGLDNAQSSKAVSEREISLDNVEYGSSPLNLPNYILKHLTALITVEKAAIRSEVAALQLKSDWVGSGSVSGFDLIISLSEIQMLLALFAPIAGISSTKSGKTLKQSFGSQTRGWTNDSNFTIPDGAIVAIQDIHQHLYFTVESVGVKYRVIGALHYSLVGERALFRVKWHKQKSSLFSFTSLHAKNDAGEPLRLNFCPGSGFVEISSSDDRRWALWKILPYKSGNYGDEDDMEFFSYCTSAGKAVHLVNHKNNSGVAFVDGCPEFVQKPGSRFKVKVFHELTRTHGVGMLDAPSSPVAGSVESNTLKDTSCEDGNRSVRVDIAIDRIVFTICHEVSDAADKFPLVRACIGDVHITGQILPSKFRLISTYFIAVDHFNAQRNSWRKIVSPVDACIFFHSRVQVKGSGNVQKRMPAHRYFRTKQVDVSLTELSLDILLFVAGKLNLAGPYALRSSIFCNCCKVENLSSLNLICRFSDNQEVMVAGKQSTSVFLRHVSFADQLPDIKSSVSVYVSENGGFSALPLQISLSNARMVAWRMCVISHQDSRILLGPSLVVEVSEKTEDGLSLVISPLSRIHNASGFFMEFRLCAPQETEVGSITIPLQTGETIDGSAALLSGLDNFGGLNGAMMSLSEGNFVLSLKPDISGSLKKTEKSISVDWSEDVIGGKIVPLSGIFDKLSHRFRKAFGVASMKTSLSSVCCPLIVEGRHVSDMYFLIQIIGREVPIIDTPNIGDTSETQVSPFRFQKEIFICPTLQVFNLLQSDIVVVLTETCPDPSIKKDYDDIGKDAIISCGSSAYFYANPALICFTVTLTAFNSTCKPVDSSDCVKKLHKQRSEAHYFDIELDFSGGKYFVYLRLSCGDRGILEATIFATYTLQNETELSLFCFSSGHKMLSRAESEMYTSIFPPELGTFLPPKSTRSWFLKSKRVHLRLMEAKASESLLDLDTLSGFTELRLESFNEAGVSRIAKVGVSLKPCLHKVFVPAQLISIVPRYVISNESMEPIIIRQCDLENDADGITEVEAKQKAILYMHASSRERSMTSLFDSLFRKHKNIDADSLVFIQFCLKKIDCSWSGPICISSLGRFFIKFKSPAVSRNGSNPVTDTKSRVTQFASVHIVEENSSLVLHFHMPPDLAPPYRIENCLRGASITYYQKDSEELETLGSGTSMNYVWDDINLPHKLLVQISGMQILREINIDKICAWKTLFKSRQNKLFTLHSPLNRMSGFRKTSQNEPHGFEILRLGYEVYPDGLTRVLRICEFADSYKEEEMLQPHANFQFRVEHFAISLLENGKQDEVASAPHPFIVARLVNVTLDSLSTDPCTFFFSRAKSINVDNKWQGAPFASMVRRSQLHDSLLNDDMLHCFFILQSSNSVVKQVKRFSLVLQPIDFNLDEETLMKLATFWRTSLSEPKTQSQHYYFKQLEIHPLKIRASFLPGNPYSSYSSTQETLRSLLHSVIKVPAIKNAVIELNGVLLNHALVTKKELLIKCAQHYSWYIMRAVYIAKGSPLLPPAFASIFDDAASSSLDVFFDPSYGSINLPGITLGMFKFVSKCIDSKGFSGTKRYFGDLTKTMRKTGSNVLFAAITEISDSILKGAETDGFNGLLTGFHQGVLRLALEPSLLGAAVMQGGPDRKILLDHSPGINELYIEGYLQAMLHATYKQEYLQVKVTDNLVYLKNLPPNSSLINEIVENVKSFLVSEGLLKGETSSSTRPSRHQRGESEWKIGPMILTLCEHLFVSFTIRILRKQADKLIVVIKSSRKIDGEKGEPSRRASTEGSREHASRIWAVGSFVVSGMFAYVDGWLCRHIPNPIARRIVSGFLLTFLENKDRK</sequence>
<dbReference type="InterPro" id="IPR009543">
    <property type="entry name" value="VPS13_VAB"/>
</dbReference>
<protein>
    <submittedName>
        <fullName evidence="3">Putative vacuolar protein sorting-associated protein 13C</fullName>
    </submittedName>
</protein>
<dbReference type="GO" id="GO:0045053">
    <property type="term" value="P:protein retention in Golgi apparatus"/>
    <property type="evidence" value="ECO:0007669"/>
    <property type="project" value="TreeGrafter"/>
</dbReference>
<dbReference type="GO" id="GO:0006623">
    <property type="term" value="P:protein targeting to vacuole"/>
    <property type="evidence" value="ECO:0007669"/>
    <property type="project" value="TreeGrafter"/>
</dbReference>
<feature type="non-terminal residue" evidence="3">
    <location>
        <position position="1"/>
    </location>
</feature>
<organism evidence="3">
    <name type="scientific">Anthurium amnicola</name>
    <dbReference type="NCBI Taxonomy" id="1678845"/>
    <lineage>
        <taxon>Eukaryota</taxon>
        <taxon>Viridiplantae</taxon>
        <taxon>Streptophyta</taxon>
        <taxon>Embryophyta</taxon>
        <taxon>Tracheophyta</taxon>
        <taxon>Spermatophyta</taxon>
        <taxon>Magnoliopsida</taxon>
        <taxon>Liliopsida</taxon>
        <taxon>Araceae</taxon>
        <taxon>Pothoideae</taxon>
        <taxon>Potheae</taxon>
        <taxon>Anthurium</taxon>
    </lineage>
</organism>
<dbReference type="PANTHER" id="PTHR16166:SF130">
    <property type="entry name" value="PROTEIN SORTING-ASSOCIATED PROTEIN, PUTATIVE (DUF1162)-RELATED"/>
    <property type="match status" value="1"/>
</dbReference>
<accession>A0A1D1ZFC9</accession>
<evidence type="ECO:0000313" key="3">
    <source>
        <dbReference type="EMBL" id="JAT65538.1"/>
    </source>
</evidence>
<feature type="transmembrane region" description="Helical" evidence="1">
    <location>
        <begin position="493"/>
        <end position="519"/>
    </location>
</feature>
<feature type="domain" description="Vacuolar protein sorting-associated protein 13 VPS13 adaptor binding" evidence="2">
    <location>
        <begin position="2201"/>
        <end position="2627"/>
    </location>
</feature>
<keyword evidence="1" id="KW-1133">Transmembrane helix</keyword>
<keyword evidence="1" id="KW-0472">Membrane</keyword>
<dbReference type="InterPro" id="IPR026847">
    <property type="entry name" value="VPS13"/>
</dbReference>